<evidence type="ECO:0000256" key="6">
    <source>
        <dbReference type="SAM" id="MobiDB-lite"/>
    </source>
</evidence>
<dbReference type="GO" id="GO:0016020">
    <property type="term" value="C:membrane"/>
    <property type="evidence" value="ECO:0007669"/>
    <property type="project" value="UniProtKB-SubCell"/>
</dbReference>
<proteinExistence type="inferred from homology"/>
<feature type="domain" description="Rhodopsin" evidence="8">
    <location>
        <begin position="37"/>
        <end position="272"/>
    </location>
</feature>
<dbReference type="PANTHER" id="PTHR33048">
    <property type="entry name" value="PTH11-LIKE INTEGRAL MEMBRANE PROTEIN (AFU_ORTHOLOGUE AFUA_5G11245)"/>
    <property type="match status" value="1"/>
</dbReference>
<dbReference type="InterPro" id="IPR052337">
    <property type="entry name" value="SAT4-like"/>
</dbReference>
<evidence type="ECO:0000256" key="3">
    <source>
        <dbReference type="ARBA" id="ARBA00022989"/>
    </source>
</evidence>
<gene>
    <name evidence="9" type="ORF">GTA08_BOTSDO12060</name>
</gene>
<dbReference type="AlphaFoldDB" id="A0A8H4J3A8"/>
<dbReference type="EMBL" id="WWBZ02000007">
    <property type="protein sequence ID" value="KAF4311939.1"/>
    <property type="molecule type" value="Genomic_DNA"/>
</dbReference>
<name>A0A8H4J3A8_9PEZI</name>
<dbReference type="Pfam" id="PF20684">
    <property type="entry name" value="Fung_rhodopsin"/>
    <property type="match status" value="1"/>
</dbReference>
<feature type="transmembrane region" description="Helical" evidence="7">
    <location>
        <begin position="22"/>
        <end position="41"/>
    </location>
</feature>
<feature type="compositionally biased region" description="Polar residues" evidence="6">
    <location>
        <begin position="279"/>
        <end position="297"/>
    </location>
</feature>
<keyword evidence="10" id="KW-1185">Reference proteome</keyword>
<dbReference type="InterPro" id="IPR049326">
    <property type="entry name" value="Rhodopsin_dom_fungi"/>
</dbReference>
<comment type="subcellular location">
    <subcellularLocation>
        <location evidence="1">Membrane</location>
        <topology evidence="1">Multi-pass membrane protein</topology>
    </subcellularLocation>
</comment>
<feature type="transmembrane region" description="Helical" evidence="7">
    <location>
        <begin position="406"/>
        <end position="430"/>
    </location>
</feature>
<feature type="transmembrane region" description="Helical" evidence="7">
    <location>
        <begin position="242"/>
        <end position="264"/>
    </location>
</feature>
<keyword evidence="4 7" id="KW-0472">Membrane</keyword>
<dbReference type="PANTHER" id="PTHR33048:SF151">
    <property type="entry name" value="INTEGRAL MEMBRANE PROTEIN"/>
    <property type="match status" value="1"/>
</dbReference>
<feature type="transmembrane region" description="Helical" evidence="7">
    <location>
        <begin position="53"/>
        <end position="76"/>
    </location>
</feature>
<reference evidence="9" key="1">
    <citation type="submission" date="2020-04" db="EMBL/GenBank/DDBJ databases">
        <title>Genome Assembly and Annotation of Botryosphaeria dothidea sdau 11-99, a Latent Pathogen of Apple Fruit Ring Rot in China.</title>
        <authorList>
            <person name="Yu C."/>
            <person name="Diao Y."/>
            <person name="Lu Q."/>
            <person name="Zhao J."/>
            <person name="Cui S."/>
            <person name="Peng C."/>
            <person name="He B."/>
            <person name="Liu H."/>
        </authorList>
    </citation>
    <scope>NUCLEOTIDE SEQUENCE [LARGE SCALE GENOMIC DNA]</scope>
    <source>
        <strain evidence="9">Sdau11-99</strain>
    </source>
</reference>
<feature type="region of interest" description="Disordered" evidence="6">
    <location>
        <begin position="279"/>
        <end position="313"/>
    </location>
</feature>
<feature type="transmembrane region" description="Helical" evidence="7">
    <location>
        <begin position="130"/>
        <end position="152"/>
    </location>
</feature>
<evidence type="ECO:0000256" key="4">
    <source>
        <dbReference type="ARBA" id="ARBA00023136"/>
    </source>
</evidence>
<evidence type="ECO:0000313" key="10">
    <source>
        <dbReference type="Proteomes" id="UP000572817"/>
    </source>
</evidence>
<accession>A0A8H4J3A8</accession>
<evidence type="ECO:0000259" key="8">
    <source>
        <dbReference type="Pfam" id="PF20684"/>
    </source>
</evidence>
<dbReference type="Proteomes" id="UP000572817">
    <property type="component" value="Unassembled WGS sequence"/>
</dbReference>
<feature type="transmembrane region" description="Helical" evidence="7">
    <location>
        <begin position="211"/>
        <end position="230"/>
    </location>
</feature>
<feature type="transmembrane region" description="Helical" evidence="7">
    <location>
        <begin position="96"/>
        <end position="118"/>
    </location>
</feature>
<protein>
    <submittedName>
        <fullName evidence="9">Integral membrane protein</fullName>
    </submittedName>
</protein>
<evidence type="ECO:0000256" key="2">
    <source>
        <dbReference type="ARBA" id="ARBA00022692"/>
    </source>
</evidence>
<sequence>MPAVILPRIAQNVPDKGPRLEATTTALLVLATVFVILRFAARFKRGLTYGADDWMMVISLLFGFGAGGLNYGMIHWGLGRHASDLPPENLVMVLKLLVAFECIYCTAVGLIKISLLLMYMRIFPTKGFTLGAYILGFMTIGWVIAINCVSIFQCDPIKKAWFPLIAGKCINLKASFVGNAVPNILTDVAILCMPIGQVWKLQVTPTQRASLCFMFLLGSFVLFASIYRFTTIMQFQMTDTTWTLATACTWCVVEVASGIISACLPTLRPLMKMVSTQFGSSRSRSKGTTNLSRNNELVTIGGTGAKRSQTGERHFKRLDDEMATGGYGNNTMITRSESNQHSDGGSSDQLPLTSIIVTKDVQWSERNASVSDSRESRASSARSDHARVLSKPCVVSDHGNILDQAYCLGGVISAGQFIPVTLVLILAPILSPYYMVLTPSRSGSFSHYENWPGNTLKVYQLYWKEPLAEGSTARK</sequence>
<evidence type="ECO:0000256" key="7">
    <source>
        <dbReference type="SAM" id="Phobius"/>
    </source>
</evidence>
<evidence type="ECO:0000256" key="5">
    <source>
        <dbReference type="ARBA" id="ARBA00038359"/>
    </source>
</evidence>
<dbReference type="OrthoDB" id="3934549at2759"/>
<comment type="similarity">
    <text evidence="5">Belongs to the SAT4 family.</text>
</comment>
<keyword evidence="3 7" id="KW-1133">Transmembrane helix</keyword>
<comment type="caution">
    <text evidence="9">The sequence shown here is derived from an EMBL/GenBank/DDBJ whole genome shotgun (WGS) entry which is preliminary data.</text>
</comment>
<evidence type="ECO:0000313" key="9">
    <source>
        <dbReference type="EMBL" id="KAF4311939.1"/>
    </source>
</evidence>
<organism evidence="9 10">
    <name type="scientific">Botryosphaeria dothidea</name>
    <dbReference type="NCBI Taxonomy" id="55169"/>
    <lineage>
        <taxon>Eukaryota</taxon>
        <taxon>Fungi</taxon>
        <taxon>Dikarya</taxon>
        <taxon>Ascomycota</taxon>
        <taxon>Pezizomycotina</taxon>
        <taxon>Dothideomycetes</taxon>
        <taxon>Dothideomycetes incertae sedis</taxon>
        <taxon>Botryosphaeriales</taxon>
        <taxon>Botryosphaeriaceae</taxon>
        <taxon>Botryosphaeria</taxon>
    </lineage>
</organism>
<feature type="transmembrane region" description="Helical" evidence="7">
    <location>
        <begin position="180"/>
        <end position="199"/>
    </location>
</feature>
<evidence type="ECO:0000256" key="1">
    <source>
        <dbReference type="ARBA" id="ARBA00004141"/>
    </source>
</evidence>
<keyword evidence="2 7" id="KW-0812">Transmembrane</keyword>